<feature type="compositionally biased region" description="Low complexity" evidence="10">
    <location>
        <begin position="595"/>
        <end position="609"/>
    </location>
</feature>
<dbReference type="PRINTS" id="PR00170">
    <property type="entry name" value="NACHANNEL"/>
</dbReference>
<dbReference type="InterPro" id="IPR005821">
    <property type="entry name" value="Ion_trans_dom"/>
</dbReference>
<feature type="compositionally biased region" description="Polar residues" evidence="10">
    <location>
        <begin position="111"/>
        <end position="120"/>
    </location>
</feature>
<feature type="transmembrane region" description="Helical" evidence="8">
    <location>
        <begin position="2184"/>
        <end position="2207"/>
    </location>
</feature>
<feature type="transmembrane region" description="Helical" evidence="8">
    <location>
        <begin position="452"/>
        <end position="478"/>
    </location>
</feature>
<dbReference type="Proteomes" id="UP000825002">
    <property type="component" value="Unassembled WGS sequence"/>
</dbReference>
<feature type="region of interest" description="Disordered" evidence="10">
    <location>
        <begin position="589"/>
        <end position="619"/>
    </location>
</feature>
<feature type="non-terminal residue" evidence="12">
    <location>
        <position position="1"/>
    </location>
</feature>
<dbReference type="Gene3D" id="1.10.287.70">
    <property type="match status" value="4"/>
</dbReference>
<keyword evidence="5 8" id="KW-1133">Transmembrane helix</keyword>
<feature type="compositionally biased region" description="Basic residues" evidence="10">
    <location>
        <begin position="1373"/>
        <end position="1388"/>
    </location>
</feature>
<dbReference type="InterPro" id="IPR044564">
    <property type="entry name" value="Na_chnl_inactivation_gate"/>
</dbReference>
<keyword evidence="8" id="KW-0739">Sodium transport</keyword>
<feature type="domain" description="Ion transport" evidence="11">
    <location>
        <begin position="1965"/>
        <end position="2216"/>
    </location>
</feature>
<feature type="transmembrane region" description="Helical" evidence="8">
    <location>
        <begin position="234"/>
        <end position="253"/>
    </location>
</feature>
<keyword evidence="8" id="KW-0894">Sodium channel</keyword>
<sequence length="2424" mass="273983">RKWNKKQLPYAAYANDSGSRTSMSACGAVGHANHQVFKLFTRQSLAEVRARAQARRQQKQLQQQQQQRQQQQRLLSKDGGQQQQQQQQQQREEWAESLLLSRQQQQRLSLPTCQEQQQRPGSKPKPDPYLASGLQLPPAYQRQIPPELIGKPIEEIDRFYYDRETFVIVSKGRDIFRFSATNALWCLDPFNPIRRIALYILVHPVFSLFVILTILINCGLMTLQSTELVEKTEIIFTIVYTIEMCLKVLARGLILDRFTYLRDPWNWLDFLVIAMAYLTLGVEDLGNLSVIRTFRVLRALKTVAIVPGMKTIVGAVIDSVKNLKDVVVLTLFSLSVFSLLGLQIYMGQLTQKCIKDGPANMTDDEWFVWCNNSEHWHYDDDNIPWLCGNATGAQVCPGNHTCLQGFGLNPDYGFTSFDTFGWALISSFRLMTQDFWEGLYQQILRTAGSWHIIFFIISIFLGSIYLMNLILAIVAMSYNELQRRAEEEEEAAAADEAAFLESCRLAEEQRSDCTRTSANYYFHRRQSMRPSVEMGIAGQALLAGLCSRGLLDNQRQEQLVQQVAQQHQRQNQHRYSVLSALAAITLPRTRGPSDVSQSSCVHVQQQQQQRADAAPPKQRSASIFCRPPVASSAGGAHRAAKIRINSFSLPGSPTRRLSDRNHLSPNYAHHVLLSVPARDRFHSLEPLPMVNCSNDRQQQQLNNSQRKLSSCRNSQVYSESISASTVTDNAKLQLSDSSSTNNQQATNASASVSSNRLALAQRSNDLRSRTNHLSVENFSQFATPASTQSTAHHHHHHHQLHNQHDQNQRKASSSSSTRGSMSVSVSMVPTTTPAGNNNNDQSTSVINPSTQQLAGIGQQPAVDCCYQHQRSRRSTRASMGQRRASNWSRLSTSGTVDIRRLIRLWSFTNPYDVRHYHSNGSLSSNKSYAGMPQVAASGEQQQCAPMTAASRCCSSRASRSSAGSRYAIELLTAMSQRRWRQSIATTDGCRVRSKGGSIVGGTGSAHAQPEMGGAPFDSYPYSDFGGVGGGGDDEYVCYDDDNDDYEYGSSIVSLSWRDRCIGRCLGWLDIFCIWQCCPAWLRLQAWINLIVFDPFMELFIIICIIINTLFMALDNDEISSELKSILESGNYVFTTTFAVEASMKIIALSPKFYFREGWNVFDAIIVGLSLLELGLEGVYGLSVLRTFRLLRVFKLAKSWPTLNLLISIMGKAIGDLGNLTFVLAIIVFIFAVMGMQLFGKNYELYAFRFPDHQVPRWNFTDFMHSFMIVFRILCAEWIEPMWDCLLVGGWPCIPFFLVAVVVGNLVVLNLFLALLLASFGASNLSSPQAESVDTKKLHEAIDRFARASRWLMRKLNKFRRWLTCYNRRHNKTKASKIVKLSRRLKRKQANNNNNSGSNNSTQEQQQQQQQQQCASCANASQLATNKQNSATVSNLCVPNIPIIVESESHSSLNQLSSSNSDDRQLTDDSASPQQAINVCEGSELRTEASPLVQCNDNQQQACYHVVTIYEPPGGDGNGDSSGAHGSGPNGDVLLSIDDTSANADYDDDNDHASTPLDARATDSARASSDECTSRVDKNFTDLNKETDKANNKQYFLQAPDKIDMNEDDELELERIGKMHNKCCAAICYQRLMFRLLMRRIVENRYFDTVIIVMIIVSSCTLALEDVHLKYRPTLKMWLDILDTVFTVAFTLEMLMKWSAFGLRRYFGNISSWVDFAIVVVSLVNLIASVFGTGKIQALKTMRTLRAMRGLRPLRALSRFQGMRVVVNALIQAIPAIFNVLLVCLIFWLIFSIMGVQMFGGKFQRCVDSRDQIVDYNEVPTRQVCLAKNYTWSNPQINFDNVLNAYLALFQVATFKGWIDIMNSATDSRLRDDQPSREANIYMYFYFVFFVIIGSFFTLNLFIGVIIDNFNEQKRKTGGSLEIFMTEDQKKYYNAMKKMRNKKPVKAVTRPKFKLQAHVFDVISSKRFDMAIMLIIALNMFVMSLEYYGQSAYYTLVLERLNLMFIAIFSCESLAKIFALRHYYFREPWNVFDTVVVVLSIAGVVMKEWISKYFVSPTLLRVVRVVKVGRVLRLVKGAKGIRTLLFALAMSLPALLNICLLLFLVMFIYAIFGMSFFMNVRPRAGIDDTFNFRTFFSSLTLLFQMSTSAGWDLVLDPLIDEKNDCQPPDPANGIEGTCGNKGIAIAYLVSYVIVTFLIIINMYIAVILENYSLATEEVQEGLTDDDYDMYYEIWQRFDPRGTQFLPYDKLSDFVDALEDPLRIPKPNRLALAVMDINIYKGNVCYCVDILDALTKHFFISKGLVIQGNEQLQQVQTSLHKAQFEKLTTTFLLQRHHYCAKLIQNSWRKWKARALQQQSSAKQSDTIVAISAQDSSHLKTDTSEKNNPPSSTTTVKQSHENNPNNNNSDQLIVSVAHQRLPLPDNK</sequence>
<feature type="compositionally biased region" description="Low complexity" evidence="10">
    <location>
        <begin position="59"/>
        <end position="74"/>
    </location>
</feature>
<evidence type="ECO:0000256" key="10">
    <source>
        <dbReference type="SAM" id="MobiDB-lite"/>
    </source>
</evidence>
<evidence type="ECO:0000259" key="11">
    <source>
        <dbReference type="Pfam" id="PF00520"/>
    </source>
</evidence>
<evidence type="ECO:0000256" key="8">
    <source>
        <dbReference type="RuleBase" id="RU361132"/>
    </source>
</evidence>
<gene>
    <name evidence="12" type="primary">Scn10a</name>
    <name evidence="12" type="ORF">GZH46_02496</name>
</gene>
<feature type="region of interest" description="Disordered" evidence="10">
    <location>
        <begin position="784"/>
        <end position="846"/>
    </location>
</feature>
<feature type="domain" description="Ion transport" evidence="11">
    <location>
        <begin position="203"/>
        <end position="485"/>
    </location>
</feature>
<evidence type="ECO:0000256" key="3">
    <source>
        <dbReference type="ARBA" id="ARBA00022692"/>
    </source>
</evidence>
<feature type="compositionally biased region" description="Basic and acidic residues" evidence="10">
    <location>
        <begin position="1559"/>
        <end position="1570"/>
    </location>
</feature>
<evidence type="ECO:0000256" key="4">
    <source>
        <dbReference type="ARBA" id="ARBA00022737"/>
    </source>
</evidence>
<comment type="caution">
    <text evidence="12">The sequence shown here is derived from an EMBL/GenBank/DDBJ whole genome shotgun (WGS) entry which is preliminary data.</text>
</comment>
<feature type="region of interest" description="Disordered" evidence="10">
    <location>
        <begin position="2373"/>
        <end position="2408"/>
    </location>
</feature>
<evidence type="ECO:0000256" key="2">
    <source>
        <dbReference type="ARBA" id="ARBA00022475"/>
    </source>
</evidence>
<comment type="caution">
    <text evidence="8">Lacks conserved residue(s) required for the propagation of feature annotation.</text>
</comment>
<evidence type="ECO:0000313" key="13">
    <source>
        <dbReference type="Proteomes" id="UP000825002"/>
    </source>
</evidence>
<dbReference type="SUPFAM" id="SSF81324">
    <property type="entry name" value="Voltage-gated potassium channels"/>
    <property type="match status" value="4"/>
</dbReference>
<organism evidence="12 13">
    <name type="scientific">Fragariocoptes setiger</name>
    <dbReference type="NCBI Taxonomy" id="1670756"/>
    <lineage>
        <taxon>Eukaryota</taxon>
        <taxon>Metazoa</taxon>
        <taxon>Ecdysozoa</taxon>
        <taxon>Arthropoda</taxon>
        <taxon>Chelicerata</taxon>
        <taxon>Arachnida</taxon>
        <taxon>Acari</taxon>
        <taxon>Acariformes</taxon>
        <taxon>Trombidiformes</taxon>
        <taxon>Prostigmata</taxon>
        <taxon>Eupodina</taxon>
        <taxon>Eriophyoidea</taxon>
        <taxon>Phytoptidae</taxon>
        <taxon>Fragariocoptes</taxon>
    </lineage>
</organism>
<keyword evidence="4" id="KW-0677">Repeat</keyword>
<keyword evidence="2" id="KW-1003">Cell membrane</keyword>
<dbReference type="InterPro" id="IPR027359">
    <property type="entry name" value="Volt_channel_dom_sf"/>
</dbReference>
<dbReference type="Gene3D" id="1.10.238.10">
    <property type="entry name" value="EF-hand"/>
    <property type="match status" value="1"/>
</dbReference>
<feature type="transmembrane region" description="Helical" evidence="8">
    <location>
        <begin position="1715"/>
        <end position="1738"/>
    </location>
</feature>
<feature type="domain" description="Ion transport" evidence="11">
    <location>
        <begin position="1643"/>
        <end position="1916"/>
    </location>
</feature>
<proteinExistence type="inferred from homology"/>
<keyword evidence="3 8" id="KW-0812">Transmembrane</keyword>
<feature type="region of interest" description="Disordered" evidence="10">
    <location>
        <begin position="57"/>
        <end position="89"/>
    </location>
</feature>
<evidence type="ECO:0000256" key="6">
    <source>
        <dbReference type="ARBA" id="ARBA00023136"/>
    </source>
</evidence>
<keyword evidence="6 8" id="KW-0472">Membrane</keyword>
<comment type="function">
    <text evidence="8">Mediates the voltage-dependent sodium ion permeability of excitable membranes. Assuming opened or closed conformations in response to the voltage difference across the membrane, the protein forms a sodium-selective channel through which Na(+) ions may pass in accordance with their electrochemical gradient.</text>
</comment>
<feature type="region of interest" description="Disordered" evidence="10">
    <location>
        <begin position="1373"/>
        <end position="1406"/>
    </location>
</feature>
<protein>
    <recommendedName>
        <fullName evidence="8">Sodium channel protein</fullName>
    </recommendedName>
</protein>
<keyword evidence="7" id="KW-1015">Disulfide bond</keyword>
<dbReference type="EMBL" id="JAIFTH010000759">
    <property type="protein sequence ID" value="KAG9508996.1"/>
    <property type="molecule type" value="Genomic_DNA"/>
</dbReference>
<feature type="transmembrane region" description="Helical" evidence="8">
    <location>
        <begin position="1764"/>
        <end position="1790"/>
    </location>
</feature>
<evidence type="ECO:0000256" key="5">
    <source>
        <dbReference type="ARBA" id="ARBA00022989"/>
    </source>
</evidence>
<feature type="compositionally biased region" description="Polar residues" evidence="10">
    <location>
        <begin position="834"/>
        <end position="846"/>
    </location>
</feature>
<feature type="transmembrane region" description="Helical" evidence="8">
    <location>
        <begin position="196"/>
        <end position="222"/>
    </location>
</feature>
<feature type="compositionally biased region" description="Low complexity" evidence="10">
    <location>
        <begin position="1389"/>
        <end position="1406"/>
    </location>
</feature>
<feature type="transmembrane region" description="Helical" evidence="8">
    <location>
        <begin position="1645"/>
        <end position="1664"/>
    </location>
</feature>
<dbReference type="PANTHER" id="PTHR10037:SF288">
    <property type="entry name" value="SODIUM CHANNEL PROTEIN PARA"/>
    <property type="match status" value="1"/>
</dbReference>
<name>A0ABQ7S6E6_9ACAR</name>
<feature type="coiled-coil region" evidence="9">
    <location>
        <begin position="471"/>
        <end position="498"/>
    </location>
</feature>
<dbReference type="CDD" id="cd13433">
    <property type="entry name" value="Na_channel_gate"/>
    <property type="match status" value="1"/>
</dbReference>
<dbReference type="Pfam" id="PF00520">
    <property type="entry name" value="Ion_trans"/>
    <property type="match status" value="4"/>
</dbReference>
<feature type="region of interest" description="Disordered" evidence="10">
    <location>
        <begin position="1513"/>
        <end position="1570"/>
    </location>
</feature>
<dbReference type="GO" id="GO:0034220">
    <property type="term" value="P:monoatomic ion transmembrane transport"/>
    <property type="evidence" value="ECO:0007669"/>
    <property type="project" value="UniProtKB-KW"/>
</dbReference>
<feature type="region of interest" description="Disordered" evidence="10">
    <location>
        <begin position="733"/>
        <end position="756"/>
    </location>
</feature>
<accession>A0ABQ7S6E6</accession>
<feature type="domain" description="Ion transport" evidence="11">
    <location>
        <begin position="1094"/>
        <end position="1321"/>
    </location>
</feature>
<dbReference type="Gene3D" id="1.20.120.350">
    <property type="entry name" value="Voltage-gated potassium channels. Chain C"/>
    <property type="match status" value="4"/>
</dbReference>
<feature type="compositionally biased region" description="Gly residues" evidence="10">
    <location>
        <begin position="1513"/>
        <end position="1528"/>
    </location>
</feature>
<feature type="transmembrane region" description="Helical" evidence="8">
    <location>
        <begin position="1969"/>
        <end position="1988"/>
    </location>
</feature>
<feature type="transmembrane region" description="Helical" evidence="8">
    <location>
        <begin position="1880"/>
        <end position="1906"/>
    </location>
</feature>
<comment type="similarity">
    <text evidence="8">Belongs to the sodium channel (TC 1.A.1.10) family.</text>
</comment>
<feature type="transmembrane region" description="Helical" evidence="8">
    <location>
        <begin position="265"/>
        <end position="282"/>
    </location>
</feature>
<keyword evidence="8 12" id="KW-0407">Ion channel</keyword>
<feature type="transmembrane region" description="Helical" evidence="8">
    <location>
        <begin position="1163"/>
        <end position="1184"/>
    </location>
</feature>
<keyword evidence="8" id="KW-0851">Voltage-gated channel</keyword>
<keyword evidence="8" id="KW-0406">Ion transport</keyword>
<dbReference type="InterPro" id="IPR001696">
    <property type="entry name" value="Na_channel_asu"/>
</dbReference>
<feature type="region of interest" description="Disordered" evidence="10">
    <location>
        <begin position="1451"/>
        <end position="1471"/>
    </location>
</feature>
<keyword evidence="8" id="KW-0813">Transport</keyword>
<feature type="transmembrane region" description="Helical" evidence="8">
    <location>
        <begin position="2093"/>
        <end position="2117"/>
    </location>
</feature>
<comment type="subcellular location">
    <subcellularLocation>
        <location evidence="1 8">Cell membrane</location>
        <topology evidence="1 8">Multi-pass membrane protein</topology>
    </subcellularLocation>
</comment>
<feature type="compositionally biased region" description="Polar residues" evidence="10">
    <location>
        <begin position="2383"/>
        <end position="2394"/>
    </location>
</feature>
<keyword evidence="8" id="KW-0915">Sodium</keyword>
<evidence type="ECO:0000256" key="1">
    <source>
        <dbReference type="ARBA" id="ARBA00004651"/>
    </source>
</evidence>
<evidence type="ECO:0000313" key="12">
    <source>
        <dbReference type="EMBL" id="KAG9508996.1"/>
    </source>
</evidence>
<feature type="compositionally biased region" description="Basic residues" evidence="10">
    <location>
        <begin position="791"/>
        <end position="801"/>
    </location>
</feature>
<evidence type="ECO:0000256" key="7">
    <source>
        <dbReference type="ARBA" id="ARBA00023157"/>
    </source>
</evidence>
<evidence type="ECO:0000256" key="9">
    <source>
        <dbReference type="SAM" id="Coils"/>
    </source>
</evidence>
<feature type="transmembrane region" description="Helical" evidence="8">
    <location>
        <begin position="2000"/>
        <end position="2018"/>
    </location>
</feature>
<feature type="transmembrane region" description="Helical" evidence="8">
    <location>
        <begin position="1676"/>
        <end position="1695"/>
    </location>
</feature>
<keyword evidence="13" id="KW-1185">Reference proteome</keyword>
<feature type="region of interest" description="Disordered" evidence="10">
    <location>
        <begin position="109"/>
        <end position="132"/>
    </location>
</feature>
<reference evidence="12 13" key="1">
    <citation type="submission" date="2020-10" db="EMBL/GenBank/DDBJ databases">
        <authorList>
            <person name="Klimov P.B."/>
            <person name="Dyachkov S.M."/>
            <person name="Chetverikov P.E."/>
        </authorList>
    </citation>
    <scope>NUCLEOTIDE SEQUENCE [LARGE SCALE GENOMIC DNA]</scope>
    <source>
        <strain evidence="12">BMOC 18-1129-001#AD2665</strain>
        <tissue evidence="12">Entire mites</tissue>
    </source>
</reference>
<keyword evidence="9" id="KW-0175">Coiled coil</keyword>
<feature type="compositionally biased region" description="Low complexity" evidence="10">
    <location>
        <begin position="812"/>
        <end position="833"/>
    </location>
</feature>
<feature type="transmembrane region" description="Helical" evidence="8">
    <location>
        <begin position="1216"/>
        <end position="1239"/>
    </location>
</feature>
<feature type="transmembrane region" description="Helical" evidence="8">
    <location>
        <begin position="1095"/>
        <end position="1113"/>
    </location>
</feature>
<feature type="transmembrane region" description="Helical" evidence="8">
    <location>
        <begin position="1290"/>
        <end position="1317"/>
    </location>
</feature>
<feature type="transmembrane region" description="Helical" evidence="8">
    <location>
        <begin position="326"/>
        <end position="345"/>
    </location>
</feature>
<dbReference type="InterPro" id="IPR043203">
    <property type="entry name" value="VGCC_Ca_Na"/>
</dbReference>
<dbReference type="PANTHER" id="PTHR10037">
    <property type="entry name" value="VOLTAGE-GATED CATION CHANNEL CALCIUM AND SODIUM"/>
    <property type="match status" value="1"/>
</dbReference>